<dbReference type="RefSeq" id="WP_019388443.1">
    <property type="nucleotide sequence ID" value="NZ_ALIH01000013.1"/>
</dbReference>
<protein>
    <recommendedName>
        <fullName evidence="1">Deacetylase PdaC domain-containing protein</fullName>
    </recommendedName>
</protein>
<reference evidence="2 3" key="1">
    <citation type="submission" date="2016-11" db="EMBL/GenBank/DDBJ databases">
        <authorList>
            <person name="Jaros S."/>
            <person name="Januszkiewicz K."/>
            <person name="Wedrychowicz H."/>
        </authorList>
    </citation>
    <scope>NUCLEOTIDE SEQUENCE [LARGE SCALE GENOMIC DNA]</scope>
    <source>
        <strain evidence="2 3">CGMCC 1.12213</strain>
    </source>
</reference>
<dbReference type="AlphaFoldDB" id="A0A1M6D295"/>
<feature type="domain" description="Deacetylase PdaC" evidence="1">
    <location>
        <begin position="34"/>
        <end position="139"/>
    </location>
</feature>
<dbReference type="STRING" id="1178825.SAMN05216261_1315"/>
<accession>A0A1M6D295</accession>
<dbReference type="Gene3D" id="3.30.565.40">
    <property type="entry name" value="Fervidobacterium nodosum Rt17-B1 like"/>
    <property type="match status" value="1"/>
</dbReference>
<dbReference type="EMBL" id="FQYK01000003">
    <property type="protein sequence ID" value="SHI67118.1"/>
    <property type="molecule type" value="Genomic_DNA"/>
</dbReference>
<proteinExistence type="predicted"/>
<organism evidence="2 3">
    <name type="scientific">Algibacter luteus</name>
    <dbReference type="NCBI Taxonomy" id="1178825"/>
    <lineage>
        <taxon>Bacteria</taxon>
        <taxon>Pseudomonadati</taxon>
        <taxon>Bacteroidota</taxon>
        <taxon>Flavobacteriia</taxon>
        <taxon>Flavobacteriales</taxon>
        <taxon>Flavobacteriaceae</taxon>
        <taxon>Algibacter</taxon>
    </lineage>
</organism>
<gene>
    <name evidence="2" type="ORF">SAMN05216261_1315</name>
</gene>
<dbReference type="InterPro" id="IPR037126">
    <property type="entry name" value="PdaC/RsiV-like_sf"/>
</dbReference>
<sequence length="239" mass="26814">MNHSKITVLIWCFLILFSCKEEQKITFTDVNISSENNSIVVVNIPEAIGNSTIADRINSEIEQTIISELHIGNRDDITSNSIKEGILNFNNEYQSFVKNFPESESIWEAQIDGEVMYQSSEVISIALTTFINTGGATGILNITFLNFESESGKRLENNQLINNLKAFKTLAVPYFNDAIADQDVPLDAIQFKLPANIGYSEDGLVLLYNIQDLSPYLNDILEFAIPFEVVQDILVYNSL</sequence>
<dbReference type="eggNOG" id="ENOG502Z967">
    <property type="taxonomic scope" value="Bacteria"/>
</dbReference>
<dbReference type="PROSITE" id="PS51257">
    <property type="entry name" value="PROKAR_LIPOPROTEIN"/>
    <property type="match status" value="1"/>
</dbReference>
<dbReference type="OrthoDB" id="594879at2"/>
<name>A0A1M6D295_9FLAO</name>
<keyword evidence="3" id="KW-1185">Reference proteome</keyword>
<dbReference type="Gene3D" id="3.90.640.20">
    <property type="entry name" value="Heat-shock cognate protein, ATPase"/>
    <property type="match status" value="1"/>
</dbReference>
<dbReference type="InterPro" id="IPR025303">
    <property type="entry name" value="PdaC"/>
</dbReference>
<dbReference type="Proteomes" id="UP000184396">
    <property type="component" value="Unassembled WGS sequence"/>
</dbReference>
<evidence type="ECO:0000313" key="2">
    <source>
        <dbReference type="EMBL" id="SHI67118.1"/>
    </source>
</evidence>
<evidence type="ECO:0000313" key="3">
    <source>
        <dbReference type="Proteomes" id="UP000184396"/>
    </source>
</evidence>
<evidence type="ECO:0000259" key="1">
    <source>
        <dbReference type="Pfam" id="PF13739"/>
    </source>
</evidence>
<dbReference type="Pfam" id="PF13739">
    <property type="entry name" value="PdaC"/>
    <property type="match status" value="1"/>
</dbReference>